<protein>
    <submittedName>
        <fullName evidence="4">Protein translation factor SUI1-like</fullName>
    </submittedName>
</protein>
<dbReference type="PIRSF" id="PIRSF004499">
    <property type="entry name" value="SUI1_euk"/>
    <property type="match status" value="1"/>
</dbReference>
<feature type="domain" description="SUI1" evidence="3">
    <location>
        <begin position="49"/>
        <end position="119"/>
    </location>
</feature>
<dbReference type="PANTHER" id="PTHR10388">
    <property type="entry name" value="EUKARYOTIC TRANSLATION INITIATION FACTOR SUI1"/>
    <property type="match status" value="1"/>
</dbReference>
<evidence type="ECO:0000259" key="3">
    <source>
        <dbReference type="PROSITE" id="PS50296"/>
    </source>
</evidence>
<evidence type="ECO:0000256" key="1">
    <source>
        <dbReference type="ARBA" id="ARBA00005422"/>
    </source>
</evidence>
<dbReference type="OMA" id="CEFMITQ"/>
<dbReference type="InterPro" id="IPR001950">
    <property type="entry name" value="SUI1"/>
</dbReference>
<evidence type="ECO:0000313" key="4">
    <source>
        <dbReference type="EMBL" id="KAA8491798.1"/>
    </source>
</evidence>
<dbReference type="OrthoDB" id="10248435at2759"/>
<proteinExistence type="inferred from homology"/>
<name>A0A5J4YKI8_PORPP</name>
<dbReference type="AlphaFoldDB" id="A0A5J4YKI8"/>
<dbReference type="Pfam" id="PF01253">
    <property type="entry name" value="SUI1"/>
    <property type="match status" value="1"/>
</dbReference>
<dbReference type="Gene3D" id="3.30.780.10">
    <property type="entry name" value="SUI1-like domain"/>
    <property type="match status" value="1"/>
</dbReference>
<evidence type="ECO:0000256" key="2">
    <source>
        <dbReference type="ARBA" id="ARBA00022917"/>
    </source>
</evidence>
<dbReference type="InterPro" id="IPR005874">
    <property type="entry name" value="SUI1_euk"/>
</dbReference>
<dbReference type="EMBL" id="VRMN01000011">
    <property type="protein sequence ID" value="KAA8491798.1"/>
    <property type="molecule type" value="Genomic_DNA"/>
</dbReference>
<dbReference type="InterPro" id="IPR036877">
    <property type="entry name" value="SUI1_dom_sf"/>
</dbReference>
<comment type="caution">
    <text evidence="4">The sequence shown here is derived from an EMBL/GenBank/DDBJ whole genome shotgun (WGS) entry which is preliminary data.</text>
</comment>
<dbReference type="CDD" id="cd11566">
    <property type="entry name" value="eIF1_SUI1"/>
    <property type="match status" value="1"/>
</dbReference>
<dbReference type="GO" id="GO:0003743">
    <property type="term" value="F:translation initiation factor activity"/>
    <property type="evidence" value="ECO:0007669"/>
    <property type="project" value="InterPro"/>
</dbReference>
<dbReference type="PROSITE" id="PS50296">
    <property type="entry name" value="SUI1"/>
    <property type="match status" value="1"/>
</dbReference>
<keyword evidence="5" id="KW-1185">Reference proteome</keyword>
<dbReference type="SUPFAM" id="SSF55159">
    <property type="entry name" value="eIF1-like"/>
    <property type="match status" value="1"/>
</dbReference>
<gene>
    <name evidence="4" type="ORF">FVE85_8280</name>
</gene>
<evidence type="ECO:0000313" key="5">
    <source>
        <dbReference type="Proteomes" id="UP000324585"/>
    </source>
</evidence>
<reference evidence="5" key="1">
    <citation type="journal article" date="2019" name="Nat. Commun.">
        <title>Expansion of phycobilisome linker gene families in mesophilic red algae.</title>
        <authorList>
            <person name="Lee J."/>
            <person name="Kim D."/>
            <person name="Bhattacharya D."/>
            <person name="Yoon H.S."/>
        </authorList>
    </citation>
    <scope>NUCLEOTIDE SEQUENCE [LARGE SCALE GENOMIC DNA]</scope>
    <source>
        <strain evidence="5">CCMP 1328</strain>
    </source>
</reference>
<accession>A0A5J4YKI8</accession>
<sequence length="131" mass="14377">MSLMNEEFVPAGHFDPFADAELADDNGVAPANANGGGAAGVTAKKSNLIHLRIQQRNGRKSLTTIQGLDKKLDLEKLMKAFKKEFCCNGNVVEDATLGRVIQLQGDQRENVRKFLVEEEIADKKMIKVHGI</sequence>
<keyword evidence="2" id="KW-0648">Protein biosynthesis</keyword>
<organism evidence="4 5">
    <name type="scientific">Porphyridium purpureum</name>
    <name type="common">Red alga</name>
    <name type="synonym">Porphyridium cruentum</name>
    <dbReference type="NCBI Taxonomy" id="35688"/>
    <lineage>
        <taxon>Eukaryota</taxon>
        <taxon>Rhodophyta</taxon>
        <taxon>Bangiophyceae</taxon>
        <taxon>Porphyridiales</taxon>
        <taxon>Porphyridiaceae</taxon>
        <taxon>Porphyridium</taxon>
    </lineage>
</organism>
<comment type="similarity">
    <text evidence="1">Belongs to the SUI1 family.</text>
</comment>
<dbReference type="Proteomes" id="UP000324585">
    <property type="component" value="Unassembled WGS sequence"/>
</dbReference>